<evidence type="ECO:0000313" key="4">
    <source>
        <dbReference type="RefSeq" id="XP_028139733.1"/>
    </source>
</evidence>
<proteinExistence type="predicted"/>
<dbReference type="SUPFAM" id="SSF49854">
    <property type="entry name" value="Spermadhesin, CUB domain"/>
    <property type="match status" value="1"/>
</dbReference>
<protein>
    <submittedName>
        <fullName evidence="4">Uncharacterized protein LOC114333933</fullName>
    </submittedName>
</protein>
<dbReference type="Pfam" id="PF00431">
    <property type="entry name" value="CUB"/>
    <property type="match status" value="1"/>
</dbReference>
<dbReference type="SUPFAM" id="SSF56436">
    <property type="entry name" value="C-type lectin-like"/>
    <property type="match status" value="1"/>
</dbReference>
<dbReference type="Gene3D" id="3.10.100.10">
    <property type="entry name" value="Mannose-Binding Protein A, subunit A"/>
    <property type="match status" value="1"/>
</dbReference>
<keyword evidence="1" id="KW-1015">Disulfide bond</keyword>
<dbReference type="CDD" id="cd00041">
    <property type="entry name" value="CUB"/>
    <property type="match status" value="1"/>
</dbReference>
<organism evidence="4">
    <name type="scientific">Diabrotica virgifera virgifera</name>
    <name type="common">western corn rootworm</name>
    <dbReference type="NCBI Taxonomy" id="50390"/>
    <lineage>
        <taxon>Eukaryota</taxon>
        <taxon>Metazoa</taxon>
        <taxon>Ecdysozoa</taxon>
        <taxon>Arthropoda</taxon>
        <taxon>Hexapoda</taxon>
        <taxon>Insecta</taxon>
        <taxon>Pterygota</taxon>
        <taxon>Neoptera</taxon>
        <taxon>Endopterygota</taxon>
        <taxon>Coleoptera</taxon>
        <taxon>Polyphaga</taxon>
        <taxon>Cucujiformia</taxon>
        <taxon>Chrysomeloidea</taxon>
        <taxon>Chrysomelidae</taxon>
        <taxon>Galerucinae</taxon>
        <taxon>Diabroticina</taxon>
        <taxon>Diabroticites</taxon>
        <taxon>Diabrotica</taxon>
    </lineage>
</organism>
<dbReference type="InterPro" id="IPR016187">
    <property type="entry name" value="CTDL_fold"/>
</dbReference>
<dbReference type="InParanoid" id="A0A6P7G3Z4"/>
<dbReference type="InterPro" id="IPR035914">
    <property type="entry name" value="Sperma_CUB_dom_sf"/>
</dbReference>
<comment type="caution">
    <text evidence="2">Lacks conserved residue(s) required for the propagation of feature annotation.</text>
</comment>
<accession>A0A6P7G3Z4</accession>
<reference evidence="4" key="1">
    <citation type="submission" date="2025-08" db="UniProtKB">
        <authorList>
            <consortium name="RefSeq"/>
        </authorList>
    </citation>
    <scope>IDENTIFICATION</scope>
    <source>
        <tissue evidence="4">Whole insect</tissue>
    </source>
</reference>
<dbReference type="InterPro" id="IPR016186">
    <property type="entry name" value="C-type_lectin-like/link_sf"/>
</dbReference>
<evidence type="ECO:0000256" key="1">
    <source>
        <dbReference type="ARBA" id="ARBA00023157"/>
    </source>
</evidence>
<name>A0A6P7G3Z4_DIAVI</name>
<dbReference type="GO" id="GO:0005615">
    <property type="term" value="C:extracellular space"/>
    <property type="evidence" value="ECO:0007669"/>
    <property type="project" value="TreeGrafter"/>
</dbReference>
<sequence length="147" mass="17033">MMQRAFNDVHYEANWFPGWAQHGHYNKQPNDDGLSDQDCVEVRRIYPLPASSARLATTFMWNDRDCSTPNYFICERMQNDEPLEDSWIPNCNKTVILSRDQPRTSVSSPGFPRQYPDNANCDIDIIASPGYRIILDFEELVLENEPS</sequence>
<feature type="domain" description="CUB" evidence="3">
    <location>
        <begin position="91"/>
        <end position="147"/>
    </location>
</feature>
<dbReference type="PROSITE" id="PS01180">
    <property type="entry name" value="CUB"/>
    <property type="match status" value="1"/>
</dbReference>
<gene>
    <name evidence="4" type="primary">LOC114333933</name>
</gene>
<evidence type="ECO:0000256" key="2">
    <source>
        <dbReference type="PROSITE-ProRule" id="PRU00059"/>
    </source>
</evidence>
<dbReference type="PANTHER" id="PTHR24255">
    <property type="entry name" value="COMPLEMENT COMPONENT 1, S SUBCOMPONENT-RELATED"/>
    <property type="match status" value="1"/>
</dbReference>
<dbReference type="Gene3D" id="2.60.120.290">
    <property type="entry name" value="Spermadhesin, CUB domain"/>
    <property type="match status" value="1"/>
</dbReference>
<dbReference type="PANTHER" id="PTHR24255:SF31">
    <property type="entry name" value="CUBILIN-LIKE PROTEIN"/>
    <property type="match status" value="1"/>
</dbReference>
<evidence type="ECO:0000259" key="3">
    <source>
        <dbReference type="PROSITE" id="PS01180"/>
    </source>
</evidence>
<dbReference type="GO" id="GO:0004252">
    <property type="term" value="F:serine-type endopeptidase activity"/>
    <property type="evidence" value="ECO:0007669"/>
    <property type="project" value="TreeGrafter"/>
</dbReference>
<dbReference type="AlphaFoldDB" id="A0A6P7G3Z4"/>
<dbReference type="InterPro" id="IPR000859">
    <property type="entry name" value="CUB_dom"/>
</dbReference>
<dbReference type="RefSeq" id="XP_028139733.1">
    <property type="nucleotide sequence ID" value="XM_028283932.1"/>
</dbReference>